<sequence>MKAIYSQPYLIVNREIINNEQIYLQSEKYIFLFVDQIITSKDKFNIEEVLDLSYKLLSTNYCLLYLHTNQGIFTYKVESPPDKFIEEFVKLKRTY</sequence>
<dbReference type="RefSeq" id="WP_153735458.1">
    <property type="nucleotide sequence ID" value="NZ_WJNG01000002.1"/>
</dbReference>
<protein>
    <recommendedName>
        <fullName evidence="3">YokE-like PH domain-containing protein</fullName>
    </recommendedName>
</protein>
<evidence type="ECO:0000313" key="2">
    <source>
        <dbReference type="Proteomes" id="UP000799092"/>
    </source>
</evidence>
<keyword evidence="2" id="KW-1185">Reference proteome</keyword>
<dbReference type="AlphaFoldDB" id="A0A6A8DDJ4"/>
<comment type="caution">
    <text evidence="1">The sequence shown here is derived from an EMBL/GenBank/DDBJ whole genome shotgun (WGS) entry which is preliminary data.</text>
</comment>
<evidence type="ECO:0008006" key="3">
    <source>
        <dbReference type="Google" id="ProtNLM"/>
    </source>
</evidence>
<reference evidence="1" key="1">
    <citation type="submission" date="2019-11" db="EMBL/GenBank/DDBJ databases">
        <authorList>
            <person name="Li J."/>
        </authorList>
    </citation>
    <scope>NUCLEOTIDE SEQUENCE</scope>
    <source>
        <strain evidence="1">B6B</strain>
    </source>
</reference>
<dbReference type="EMBL" id="WJNG01000002">
    <property type="protein sequence ID" value="MRH41841.1"/>
    <property type="molecule type" value="Genomic_DNA"/>
</dbReference>
<name>A0A6A8DDJ4_9BACI</name>
<dbReference type="Proteomes" id="UP000799092">
    <property type="component" value="Unassembled WGS sequence"/>
</dbReference>
<gene>
    <name evidence="1" type="ORF">GH741_04035</name>
</gene>
<accession>A0A6A8DDJ4</accession>
<proteinExistence type="predicted"/>
<evidence type="ECO:0000313" key="1">
    <source>
        <dbReference type="EMBL" id="MRH41841.1"/>
    </source>
</evidence>
<dbReference type="OrthoDB" id="2691759at2"/>
<organism evidence="1 2">
    <name type="scientific">Aquibacillus halophilus</name>
    <dbReference type="NCBI Taxonomy" id="930132"/>
    <lineage>
        <taxon>Bacteria</taxon>
        <taxon>Bacillati</taxon>
        <taxon>Bacillota</taxon>
        <taxon>Bacilli</taxon>
        <taxon>Bacillales</taxon>
        <taxon>Bacillaceae</taxon>
        <taxon>Aquibacillus</taxon>
    </lineage>
</organism>